<evidence type="ECO:0000313" key="1">
    <source>
        <dbReference type="EMBL" id="RLU15685.1"/>
    </source>
</evidence>
<accession>A0A3L8D5F3</accession>
<name>A0A3L8D5F3_OOCBI</name>
<evidence type="ECO:0000313" key="2">
    <source>
        <dbReference type="Proteomes" id="UP000279307"/>
    </source>
</evidence>
<comment type="caution">
    <text evidence="1">The sequence shown here is derived from an EMBL/GenBank/DDBJ whole genome shotgun (WGS) entry which is preliminary data.</text>
</comment>
<dbReference type="EMBL" id="QOIP01000012">
    <property type="protein sequence ID" value="RLU15685.1"/>
    <property type="molecule type" value="Genomic_DNA"/>
</dbReference>
<gene>
    <name evidence="1" type="ORF">DMN91_011440</name>
</gene>
<proteinExistence type="predicted"/>
<protein>
    <submittedName>
        <fullName evidence="1">Uncharacterized protein</fullName>
    </submittedName>
</protein>
<dbReference type="PANTHER" id="PTHR33053">
    <property type="entry name" value="PROTEIN, PUTATIVE-RELATED"/>
    <property type="match status" value="1"/>
</dbReference>
<dbReference type="PANTHER" id="PTHR33053:SF26">
    <property type="entry name" value="TRANSPOSASE DOMAIN-CONTAINING PROTEIN"/>
    <property type="match status" value="1"/>
</dbReference>
<organism evidence="1 2">
    <name type="scientific">Ooceraea biroi</name>
    <name type="common">Clonal raider ant</name>
    <name type="synonym">Cerapachys biroi</name>
    <dbReference type="NCBI Taxonomy" id="2015173"/>
    <lineage>
        <taxon>Eukaryota</taxon>
        <taxon>Metazoa</taxon>
        <taxon>Ecdysozoa</taxon>
        <taxon>Arthropoda</taxon>
        <taxon>Hexapoda</taxon>
        <taxon>Insecta</taxon>
        <taxon>Pterygota</taxon>
        <taxon>Neoptera</taxon>
        <taxon>Endopterygota</taxon>
        <taxon>Hymenoptera</taxon>
        <taxon>Apocrita</taxon>
        <taxon>Aculeata</taxon>
        <taxon>Formicoidea</taxon>
        <taxon>Formicidae</taxon>
        <taxon>Dorylinae</taxon>
        <taxon>Ooceraea</taxon>
    </lineage>
</organism>
<dbReference type="AlphaFoldDB" id="A0A3L8D5F3"/>
<dbReference type="Proteomes" id="UP000279307">
    <property type="component" value="Chromosome 12"/>
</dbReference>
<dbReference type="OrthoDB" id="7699050at2759"/>
<reference evidence="1 2" key="1">
    <citation type="journal article" date="2018" name="Genome Res.">
        <title>The genomic architecture and molecular evolution of ant odorant receptors.</title>
        <authorList>
            <person name="McKenzie S.K."/>
            <person name="Kronauer D.J.C."/>
        </authorList>
    </citation>
    <scope>NUCLEOTIDE SEQUENCE [LARGE SCALE GENOMIC DNA]</scope>
    <source>
        <strain evidence="1">Clonal line C1</strain>
    </source>
</reference>
<sequence>METLFFVANKIPIRLRSFIADAPARAFILNHRSHVSCQPCSKCQVSGVYTESRVVFSGIDHAPRTDEEYNRCLDEDHHKDGESPLSSLPMGMVSQVPFEYMHLVYLGVVKKLLLRGSMKFGIVHRLTMLERIIWKRCNT</sequence>